<dbReference type="OrthoDB" id="322687at2157"/>
<keyword evidence="4" id="KW-1185">Reference proteome</keyword>
<dbReference type="Gene3D" id="3.40.50.850">
    <property type="entry name" value="Isochorismatase-like"/>
    <property type="match status" value="1"/>
</dbReference>
<evidence type="ECO:0000313" key="3">
    <source>
        <dbReference type="EMBL" id="SDQ99071.1"/>
    </source>
</evidence>
<protein>
    <submittedName>
        <fullName evidence="3">Nicotinamidase-related amidase</fullName>
    </submittedName>
</protein>
<dbReference type="InterPro" id="IPR036380">
    <property type="entry name" value="Isochorismatase-like_sf"/>
</dbReference>
<dbReference type="AlphaFoldDB" id="A0A1H1FDR0"/>
<dbReference type="RefSeq" id="WP_090380846.1">
    <property type="nucleotide sequence ID" value="NZ_FNLC01000002.1"/>
</dbReference>
<dbReference type="InterPro" id="IPR000868">
    <property type="entry name" value="Isochorismatase-like_dom"/>
</dbReference>
<evidence type="ECO:0000256" key="1">
    <source>
        <dbReference type="ARBA" id="ARBA00022801"/>
    </source>
</evidence>
<dbReference type="PANTHER" id="PTHR43540">
    <property type="entry name" value="PEROXYUREIDOACRYLATE/UREIDOACRYLATE AMIDOHYDROLASE-RELATED"/>
    <property type="match status" value="1"/>
</dbReference>
<gene>
    <name evidence="3" type="ORF">SAMN04489842_1926</name>
</gene>
<dbReference type="PANTHER" id="PTHR43540:SF6">
    <property type="entry name" value="ISOCHORISMATASE-LIKE DOMAIN-CONTAINING PROTEIN"/>
    <property type="match status" value="1"/>
</dbReference>
<dbReference type="Proteomes" id="UP000198848">
    <property type="component" value="Unassembled WGS sequence"/>
</dbReference>
<sequence length="216" mass="24070">MGDITIDPRNTAVLFTDPQVDALKPEGVMWDQVGDLVEEHDVVSKLERLQDAAREGDVPVFYSPHYYDDDEFESWEELNGIDQKMFDAEMYHVDGEGSNIIPELEPDDNTFVLSSHKHLSGFWANDIQAQFTKRGIDTIVIAGMFANLCVESHIRDAIENGFKVVAVTDATAAPGEDFLEAAKTNAEMLAHETAQTDDVVDRLRNAPQTSPIEAEE</sequence>
<dbReference type="STRING" id="1095778.SAMN04489842_1926"/>
<proteinExistence type="predicted"/>
<reference evidence="4" key="1">
    <citation type="submission" date="2016-10" db="EMBL/GenBank/DDBJ databases">
        <authorList>
            <person name="Varghese N."/>
            <person name="Submissions S."/>
        </authorList>
    </citation>
    <scope>NUCLEOTIDE SEQUENCE [LARGE SCALE GENOMIC DNA]</scope>
    <source>
        <strain evidence="4">DSM 24767</strain>
    </source>
</reference>
<dbReference type="SUPFAM" id="SSF52499">
    <property type="entry name" value="Isochorismatase-like hydrolases"/>
    <property type="match status" value="1"/>
</dbReference>
<keyword evidence="1" id="KW-0378">Hydrolase</keyword>
<name>A0A1H1FDR0_NATTX</name>
<dbReference type="EMBL" id="FNLC01000002">
    <property type="protein sequence ID" value="SDQ99071.1"/>
    <property type="molecule type" value="Genomic_DNA"/>
</dbReference>
<organism evidence="3 4">
    <name type="scientific">Natronobacterium texcoconense</name>
    <dbReference type="NCBI Taxonomy" id="1095778"/>
    <lineage>
        <taxon>Archaea</taxon>
        <taxon>Methanobacteriati</taxon>
        <taxon>Methanobacteriota</taxon>
        <taxon>Stenosarchaea group</taxon>
        <taxon>Halobacteria</taxon>
        <taxon>Halobacteriales</taxon>
        <taxon>Natrialbaceae</taxon>
        <taxon>Natronobacterium</taxon>
    </lineage>
</organism>
<accession>A0A1H1FDR0</accession>
<dbReference type="CDD" id="cd00431">
    <property type="entry name" value="cysteine_hydrolases"/>
    <property type="match status" value="1"/>
</dbReference>
<dbReference type="Pfam" id="PF00857">
    <property type="entry name" value="Isochorismatase"/>
    <property type="match status" value="1"/>
</dbReference>
<feature type="domain" description="Isochorismatase-like" evidence="2">
    <location>
        <begin position="11"/>
        <end position="187"/>
    </location>
</feature>
<dbReference type="GO" id="GO:0016787">
    <property type="term" value="F:hydrolase activity"/>
    <property type="evidence" value="ECO:0007669"/>
    <property type="project" value="UniProtKB-KW"/>
</dbReference>
<evidence type="ECO:0000313" key="4">
    <source>
        <dbReference type="Proteomes" id="UP000198848"/>
    </source>
</evidence>
<dbReference type="InterPro" id="IPR050272">
    <property type="entry name" value="Isochorismatase-like_hydrls"/>
</dbReference>
<evidence type="ECO:0000259" key="2">
    <source>
        <dbReference type="Pfam" id="PF00857"/>
    </source>
</evidence>